<dbReference type="Gene3D" id="3.40.50.200">
    <property type="entry name" value="Peptidase S8/S53 domain"/>
    <property type="match status" value="1"/>
</dbReference>
<evidence type="ECO:0000256" key="4">
    <source>
        <dbReference type="PROSITE-ProRule" id="PRU01240"/>
    </source>
</evidence>
<protein>
    <submittedName>
        <fullName evidence="6">S8 family serine peptidase</fullName>
    </submittedName>
</protein>
<dbReference type="GO" id="GO:0006508">
    <property type="term" value="P:proteolysis"/>
    <property type="evidence" value="ECO:0007669"/>
    <property type="project" value="UniProtKB-KW"/>
</dbReference>
<gene>
    <name evidence="6" type="ORF">HNV11_07065</name>
</gene>
<sequence length="778" mass="84101">MEKELEYMRRNHPEILAAEPPYVAVRFAPDVKLTYDDDGVKQLTERQFAPLKRLTTRFPGLRMTRLYQALPPDKLGDLVKRAQEVDETYRPGPLFSYFKVEYDDPAQLPAIAKEMQRWKEVEHATVYVPAPSPFVNAADDVRAVNQTYLDAAPGGIDARYAWNFVGGDGQGQRLIDIERGWTFNHEDLVAHASLTNLNGSILDADRGHGTSVLGEICAVDNAIGCVGITPHIASVRGSSFSGSTQQDAILVAVANLSFGDVILLEAQNWVPGIPMMLGPIEVLDAAYEAIRLATALGIIVVEAGGNGTNNGSTPPFALDTYVSPGGDAILNPGGAGFRDSGAIIVSAATSAAPHTRMPWAPHGQRIDNYAWGQNINTLNSDSSGATNLYSTSFGGTSGASPMITGAALSINGIAEANLGFRFGPRQMRTILRNPATGTAPAATETSQISVMPNLRQIIGNLLMNVAPDVYVRDFVGDTGNSHSGAISASPDIIVRPAAEANPQAAFGEGSGTENSNTLGSRVVASTDHFIYVRMRNRGGSAATNVQATVYWSPPASLVTPDLWTLAGSVNLPTVPNGSQLTVSDAITWPAASIPPVGHYCYVGLIGNALDPAPTPVDFLNWNNFQLFIRNNNNVTWRNFNVVSAEPGPDAPLPDFVALPFLLVGAPDKARAFDITIEGKLPEGARLLFQMPIDLFRQARQFLPKAELINRQEARAQLNPFQQTLLKGMKLPAKYRGKCQLLLHIPKELRKRPFQLMLSQYYRKQQVGGLTWQTGARRL</sequence>
<keyword evidence="3" id="KW-0720">Serine protease</keyword>
<dbReference type="GO" id="GO:0004252">
    <property type="term" value="F:serine-type endopeptidase activity"/>
    <property type="evidence" value="ECO:0007669"/>
    <property type="project" value="InterPro"/>
</dbReference>
<evidence type="ECO:0000259" key="5">
    <source>
        <dbReference type="Pfam" id="PF00082"/>
    </source>
</evidence>
<dbReference type="KEGG" id="stae:HNV11_07065"/>
<comment type="similarity">
    <text evidence="4">Belongs to the peptidase S8 family.</text>
</comment>
<accession>A0A6M5Y5P3</accession>
<dbReference type="PROSITE" id="PS51892">
    <property type="entry name" value="SUBTILASE"/>
    <property type="match status" value="1"/>
</dbReference>
<proteinExistence type="inferred from homology"/>
<keyword evidence="2" id="KW-0378">Hydrolase</keyword>
<keyword evidence="7" id="KW-1185">Reference proteome</keyword>
<organism evidence="6 7">
    <name type="scientific">Spirosoma taeanense</name>
    <dbReference type="NCBI Taxonomy" id="2735870"/>
    <lineage>
        <taxon>Bacteria</taxon>
        <taxon>Pseudomonadati</taxon>
        <taxon>Bacteroidota</taxon>
        <taxon>Cytophagia</taxon>
        <taxon>Cytophagales</taxon>
        <taxon>Cytophagaceae</taxon>
        <taxon>Spirosoma</taxon>
    </lineage>
</organism>
<comment type="caution">
    <text evidence="4">Lacks conserved residue(s) required for the propagation of feature annotation.</text>
</comment>
<dbReference type="Proteomes" id="UP000502756">
    <property type="component" value="Chromosome"/>
</dbReference>
<dbReference type="PROSITE" id="PS00138">
    <property type="entry name" value="SUBTILASE_SER"/>
    <property type="match status" value="1"/>
</dbReference>
<dbReference type="Pfam" id="PF00082">
    <property type="entry name" value="Peptidase_S8"/>
    <property type="match status" value="1"/>
</dbReference>
<dbReference type="InterPro" id="IPR036852">
    <property type="entry name" value="Peptidase_S8/S53_dom_sf"/>
</dbReference>
<evidence type="ECO:0000256" key="3">
    <source>
        <dbReference type="ARBA" id="ARBA00022825"/>
    </source>
</evidence>
<reference evidence="6 7" key="1">
    <citation type="submission" date="2020-05" db="EMBL/GenBank/DDBJ databases">
        <title>Genome sequencing of Spirosoma sp. TS118.</title>
        <authorList>
            <person name="Lee J.-H."/>
            <person name="Jeong S."/>
            <person name="Zhao L."/>
            <person name="Jung J.-H."/>
            <person name="Kim M.-K."/>
            <person name="Lim S."/>
        </authorList>
    </citation>
    <scope>NUCLEOTIDE SEQUENCE [LARGE SCALE GENOMIC DNA]</scope>
    <source>
        <strain evidence="6 7">TS118</strain>
    </source>
</reference>
<dbReference type="InterPro" id="IPR000209">
    <property type="entry name" value="Peptidase_S8/S53_dom"/>
</dbReference>
<dbReference type="CDD" id="cd04843">
    <property type="entry name" value="Peptidases_S8_11"/>
    <property type="match status" value="1"/>
</dbReference>
<evidence type="ECO:0000313" key="7">
    <source>
        <dbReference type="Proteomes" id="UP000502756"/>
    </source>
</evidence>
<evidence type="ECO:0000256" key="1">
    <source>
        <dbReference type="ARBA" id="ARBA00022670"/>
    </source>
</evidence>
<dbReference type="AlphaFoldDB" id="A0A6M5Y5P3"/>
<dbReference type="PRINTS" id="PR00723">
    <property type="entry name" value="SUBTILISIN"/>
</dbReference>
<dbReference type="InterPro" id="IPR023828">
    <property type="entry name" value="Peptidase_S8_Ser-AS"/>
</dbReference>
<feature type="domain" description="Peptidase S8/S53" evidence="5">
    <location>
        <begin position="196"/>
        <end position="438"/>
    </location>
</feature>
<keyword evidence="1" id="KW-0645">Protease</keyword>
<dbReference type="RefSeq" id="WP_171739007.1">
    <property type="nucleotide sequence ID" value="NZ_CP053435.1"/>
</dbReference>
<evidence type="ECO:0000256" key="2">
    <source>
        <dbReference type="ARBA" id="ARBA00022801"/>
    </source>
</evidence>
<dbReference type="EMBL" id="CP053435">
    <property type="protein sequence ID" value="QJW89169.1"/>
    <property type="molecule type" value="Genomic_DNA"/>
</dbReference>
<dbReference type="InterPro" id="IPR034073">
    <property type="entry name" value="Subtilisin_DY-like_dom"/>
</dbReference>
<evidence type="ECO:0000313" key="6">
    <source>
        <dbReference type="EMBL" id="QJW89169.1"/>
    </source>
</evidence>
<dbReference type="InterPro" id="IPR015500">
    <property type="entry name" value="Peptidase_S8_subtilisin-rel"/>
</dbReference>
<dbReference type="SUPFAM" id="SSF52743">
    <property type="entry name" value="Subtilisin-like"/>
    <property type="match status" value="1"/>
</dbReference>
<name>A0A6M5Y5P3_9BACT</name>